<evidence type="ECO:0000256" key="16">
    <source>
        <dbReference type="ARBA" id="ARBA00033235"/>
    </source>
</evidence>
<feature type="binding site" evidence="19">
    <location>
        <position position="334"/>
    </location>
    <ligand>
        <name>phosphoenolpyruvate</name>
        <dbReference type="ChEBI" id="CHEBI:58702"/>
    </ligand>
</feature>
<evidence type="ECO:0000256" key="14">
    <source>
        <dbReference type="ARBA" id="ARBA00022777"/>
    </source>
</evidence>
<dbReference type="InterPro" id="IPR040442">
    <property type="entry name" value="Pyrv_kinase-like_dom_sf"/>
</dbReference>
<name>A0A060UJU1_9PROT</name>
<comment type="subcellular location">
    <subcellularLocation>
        <location evidence="4 17">Cytoplasm</location>
    </subcellularLocation>
</comment>
<comment type="cofactor">
    <cofactor evidence="2 17 20">
        <name>Mg(2+)</name>
        <dbReference type="ChEBI" id="CHEBI:18420"/>
    </cofactor>
</comment>
<feature type="domain" description="PEP-utilising enzyme C-terminal" evidence="22">
    <location>
        <begin position="255"/>
        <end position="545"/>
    </location>
</feature>
<organism evidence="24">
    <name type="scientific">Acidithiobacillus ferrivorans</name>
    <dbReference type="NCBI Taxonomy" id="160808"/>
    <lineage>
        <taxon>Bacteria</taxon>
        <taxon>Pseudomonadati</taxon>
        <taxon>Pseudomonadota</taxon>
        <taxon>Acidithiobacillia</taxon>
        <taxon>Acidithiobacillales</taxon>
        <taxon>Acidithiobacillaceae</taxon>
        <taxon>Acidithiobacillus</taxon>
    </lineage>
</organism>
<keyword evidence="12 17" id="KW-0598">Phosphotransferase system</keyword>
<dbReference type="SUPFAM" id="SSF52009">
    <property type="entry name" value="Phosphohistidine domain"/>
    <property type="match status" value="1"/>
</dbReference>
<feature type="domain" description="Phosphotransferase system enzyme I N-terminal" evidence="23">
    <location>
        <begin position="7"/>
        <end position="128"/>
    </location>
</feature>
<evidence type="ECO:0000256" key="12">
    <source>
        <dbReference type="ARBA" id="ARBA00022683"/>
    </source>
</evidence>
<dbReference type="EC" id="2.7.3.9" evidence="6 17"/>
<evidence type="ECO:0000256" key="4">
    <source>
        <dbReference type="ARBA" id="ARBA00004496"/>
    </source>
</evidence>
<dbReference type="EMBL" id="LT841305">
    <property type="protein sequence ID" value="SMH66855.1"/>
    <property type="molecule type" value="Genomic_DNA"/>
</dbReference>
<dbReference type="GO" id="GO:0009401">
    <property type="term" value="P:phosphoenolpyruvate-dependent sugar phosphotransferase system"/>
    <property type="evidence" value="ECO:0007669"/>
    <property type="project" value="UniProtKB-KW"/>
</dbReference>
<feature type="binding site" evidence="20">
    <location>
        <position position="459"/>
    </location>
    <ligand>
        <name>Mg(2+)</name>
        <dbReference type="ChEBI" id="CHEBI:18420"/>
    </ligand>
</feature>
<comment type="catalytic activity">
    <reaction evidence="1 17">
        <text>L-histidyl-[protein] + phosphoenolpyruvate = N(pros)-phospho-L-histidyl-[protein] + pyruvate</text>
        <dbReference type="Rhea" id="RHEA:23880"/>
        <dbReference type="Rhea" id="RHEA-COMP:9745"/>
        <dbReference type="Rhea" id="RHEA-COMP:9746"/>
        <dbReference type="ChEBI" id="CHEBI:15361"/>
        <dbReference type="ChEBI" id="CHEBI:29979"/>
        <dbReference type="ChEBI" id="CHEBI:58702"/>
        <dbReference type="ChEBI" id="CHEBI:64837"/>
        <dbReference type="EC" id="2.7.3.9"/>
    </reaction>
</comment>
<protein>
    <recommendedName>
        <fullName evidence="7 17">Phosphoenolpyruvate-protein phosphotransferase</fullName>
        <ecNumber evidence="6 17">2.7.3.9</ecNumber>
    </recommendedName>
    <alternativeName>
        <fullName evidence="16 17">Phosphotransferase system, enzyme I</fullName>
    </alternativeName>
</protein>
<dbReference type="SUPFAM" id="SSF51621">
    <property type="entry name" value="Phosphoenolpyruvate/pyruvate domain"/>
    <property type="match status" value="1"/>
</dbReference>
<reference evidence="24" key="1">
    <citation type="submission" date="2014-03" db="EMBL/GenBank/DDBJ databases">
        <authorList>
            <person name="Genoscope - CEA"/>
        </authorList>
    </citation>
    <scope>NUCLEOTIDE SEQUENCE [LARGE SCALE GENOMIC DNA]</scope>
    <source>
        <strain evidence="24">CF27</strain>
    </source>
</reference>
<keyword evidence="15 17" id="KW-0460">Magnesium</keyword>
<evidence type="ECO:0000259" key="23">
    <source>
        <dbReference type="Pfam" id="PF05524"/>
    </source>
</evidence>
<dbReference type="PANTHER" id="PTHR46244:SF3">
    <property type="entry name" value="PHOSPHOENOLPYRUVATE-PROTEIN PHOSPHOTRANSFERASE"/>
    <property type="match status" value="1"/>
</dbReference>
<keyword evidence="8 17" id="KW-0813">Transport</keyword>
<evidence type="ECO:0000259" key="21">
    <source>
        <dbReference type="Pfam" id="PF00391"/>
    </source>
</evidence>
<dbReference type="InterPro" id="IPR018274">
    <property type="entry name" value="PEP_util_AS"/>
</dbReference>
<gene>
    <name evidence="24" type="primary">phbI</name>
    <name evidence="24" type="ORF">AFERRI_100086</name>
    <name evidence="25" type="ORF">AFERRI_50056</name>
</gene>
<keyword evidence="24" id="KW-0670">Pyruvate</keyword>
<keyword evidence="14 17" id="KW-0418">Kinase</keyword>
<dbReference type="Gene3D" id="1.10.274.10">
    <property type="entry name" value="PtsI, HPr-binding domain"/>
    <property type="match status" value="1"/>
</dbReference>
<evidence type="ECO:0000313" key="26">
    <source>
        <dbReference type="Proteomes" id="UP000193925"/>
    </source>
</evidence>
<feature type="active site" description="Tele-phosphohistidine intermediate" evidence="18">
    <location>
        <position position="191"/>
    </location>
</feature>
<evidence type="ECO:0000259" key="22">
    <source>
        <dbReference type="Pfam" id="PF02896"/>
    </source>
</evidence>
<evidence type="ECO:0000256" key="2">
    <source>
        <dbReference type="ARBA" id="ARBA00001946"/>
    </source>
</evidence>
<comment type="similarity">
    <text evidence="5 17">Belongs to the PEP-utilizing enzyme family.</text>
</comment>
<dbReference type="InterPro" id="IPR050499">
    <property type="entry name" value="PEP-utilizing_PTS_enzyme"/>
</dbReference>
<dbReference type="PROSITE" id="PS00370">
    <property type="entry name" value="PEP_ENZYMES_PHOS_SITE"/>
    <property type="match status" value="1"/>
</dbReference>
<keyword evidence="9 17" id="KW-0963">Cytoplasm</keyword>
<dbReference type="RefSeq" id="WP_035190712.1">
    <property type="nucleotide sequence ID" value="NZ_CCCS020000002.1"/>
</dbReference>
<dbReference type="PROSITE" id="PS00742">
    <property type="entry name" value="PEP_ENZYMES_2"/>
    <property type="match status" value="1"/>
</dbReference>
<proteinExistence type="inferred from homology"/>
<dbReference type="GO" id="GO:0016301">
    <property type="term" value="F:kinase activity"/>
    <property type="evidence" value="ECO:0007669"/>
    <property type="project" value="UniProtKB-KW"/>
</dbReference>
<feature type="domain" description="PEP-utilising enzyme mobile" evidence="21">
    <location>
        <begin position="156"/>
        <end position="227"/>
    </location>
</feature>
<evidence type="ECO:0000256" key="8">
    <source>
        <dbReference type="ARBA" id="ARBA00022448"/>
    </source>
</evidence>
<dbReference type="GO" id="GO:0046872">
    <property type="term" value="F:metal ion binding"/>
    <property type="evidence" value="ECO:0007669"/>
    <property type="project" value="UniProtKB-KW"/>
</dbReference>
<dbReference type="InterPro" id="IPR023151">
    <property type="entry name" value="PEP_util_CS"/>
</dbReference>
<dbReference type="EMBL" id="CCCS020000002">
    <property type="protein sequence ID" value="CDQ08651.1"/>
    <property type="molecule type" value="Genomic_DNA"/>
</dbReference>
<evidence type="ECO:0000256" key="10">
    <source>
        <dbReference type="ARBA" id="ARBA00022597"/>
    </source>
</evidence>
<evidence type="ECO:0000256" key="7">
    <source>
        <dbReference type="ARBA" id="ARBA00016544"/>
    </source>
</evidence>
<dbReference type="Pfam" id="PF05524">
    <property type="entry name" value="PEP-utilisers_N"/>
    <property type="match status" value="1"/>
</dbReference>
<evidence type="ECO:0000313" key="24">
    <source>
        <dbReference type="EMBL" id="CDQ08651.1"/>
    </source>
</evidence>
<evidence type="ECO:0000256" key="19">
    <source>
        <dbReference type="PIRSR" id="PIRSR000732-2"/>
    </source>
</evidence>
<feature type="active site" description="Proton donor" evidence="18">
    <location>
        <position position="506"/>
    </location>
</feature>
<dbReference type="InterPro" id="IPR036637">
    <property type="entry name" value="Phosphohistidine_dom_sf"/>
</dbReference>
<evidence type="ECO:0000256" key="1">
    <source>
        <dbReference type="ARBA" id="ARBA00000683"/>
    </source>
</evidence>
<dbReference type="Gene3D" id="3.50.30.10">
    <property type="entry name" value="Phosphohistidine domain"/>
    <property type="match status" value="1"/>
</dbReference>
<dbReference type="InterPro" id="IPR036618">
    <property type="entry name" value="PtsI_HPr-bd_sf"/>
</dbReference>
<feature type="binding site" evidence="19">
    <location>
        <position position="469"/>
    </location>
    <ligand>
        <name>phosphoenolpyruvate</name>
        <dbReference type="ChEBI" id="CHEBI:58702"/>
    </ligand>
</feature>
<evidence type="ECO:0000313" key="25">
    <source>
        <dbReference type="EMBL" id="SMH66855.1"/>
    </source>
</evidence>
<dbReference type="Proteomes" id="UP000193925">
    <property type="component" value="Chromosome AFERRI"/>
</dbReference>
<dbReference type="InterPro" id="IPR015813">
    <property type="entry name" value="Pyrv/PenolPyrv_kinase-like_dom"/>
</dbReference>
<evidence type="ECO:0000256" key="13">
    <source>
        <dbReference type="ARBA" id="ARBA00022723"/>
    </source>
</evidence>
<dbReference type="InterPro" id="IPR008731">
    <property type="entry name" value="PTS_EIN"/>
</dbReference>
<keyword evidence="13 17" id="KW-0479">Metal-binding</keyword>
<dbReference type="Pfam" id="PF00391">
    <property type="entry name" value="PEP-utilizers"/>
    <property type="match status" value="1"/>
</dbReference>
<dbReference type="InterPro" id="IPR008279">
    <property type="entry name" value="PEP-util_enz_mobile_dom"/>
</dbReference>
<dbReference type="Pfam" id="PF02896">
    <property type="entry name" value="PEP-utilizers_C"/>
    <property type="match status" value="1"/>
</dbReference>
<evidence type="ECO:0000256" key="5">
    <source>
        <dbReference type="ARBA" id="ARBA00007837"/>
    </source>
</evidence>
<keyword evidence="11 17" id="KW-0808">Transferase</keyword>
<dbReference type="SUPFAM" id="SSF47831">
    <property type="entry name" value="Enzyme I of the PEP:sugar phosphotransferase system HPr-binding (sub)domain"/>
    <property type="match status" value="1"/>
</dbReference>
<feature type="binding site" evidence="20">
    <location>
        <position position="435"/>
    </location>
    <ligand>
        <name>Mg(2+)</name>
        <dbReference type="ChEBI" id="CHEBI:18420"/>
    </ligand>
</feature>
<dbReference type="InterPro" id="IPR006318">
    <property type="entry name" value="PTS_EI-like"/>
</dbReference>
<dbReference type="PRINTS" id="PR01736">
    <property type="entry name" value="PHPHTRNFRASE"/>
</dbReference>
<evidence type="ECO:0000256" key="18">
    <source>
        <dbReference type="PIRSR" id="PIRSR000732-1"/>
    </source>
</evidence>
<dbReference type="PIRSF" id="PIRSF000732">
    <property type="entry name" value="PTS_enzyme_I"/>
    <property type="match status" value="1"/>
</dbReference>
<dbReference type="PANTHER" id="PTHR46244">
    <property type="entry name" value="PHOSPHOENOLPYRUVATE-PROTEIN PHOSPHOTRANSFERASE"/>
    <property type="match status" value="1"/>
</dbReference>
<dbReference type="InterPro" id="IPR000121">
    <property type="entry name" value="PEP_util_C"/>
</dbReference>
<dbReference type="InterPro" id="IPR024692">
    <property type="entry name" value="PTS_EI"/>
</dbReference>
<evidence type="ECO:0000256" key="3">
    <source>
        <dbReference type="ARBA" id="ARBA00002728"/>
    </source>
</evidence>
<evidence type="ECO:0000256" key="20">
    <source>
        <dbReference type="PIRSR" id="PIRSR000732-3"/>
    </source>
</evidence>
<dbReference type="AlphaFoldDB" id="A0A060UJU1"/>
<evidence type="ECO:0000256" key="9">
    <source>
        <dbReference type="ARBA" id="ARBA00022490"/>
    </source>
</evidence>
<comment type="function">
    <text evidence="3 17">General (non sugar-specific) component of the phosphoenolpyruvate-dependent sugar phosphotransferase system (sugar PTS). This major carbohydrate active-transport system catalyzes the phosphorylation of incoming sugar substrates concomitantly with their translocation across the cell membrane. Enzyme I transfers the phosphoryl group from phosphoenolpyruvate (PEP) to the phosphoryl carrier protein (HPr).</text>
</comment>
<feature type="binding site" evidence="19">
    <location>
        <position position="298"/>
    </location>
    <ligand>
        <name>phosphoenolpyruvate</name>
        <dbReference type="ChEBI" id="CHEBI:58702"/>
    </ligand>
</feature>
<accession>A0A060UJU1</accession>
<sequence>MSFELAGIGASGGIAIGTALVLEPTTLDIPEHILLPEAVEPEVLRLRAALSSARDELFSVRDAIPSDAPQDTRLFIDAHLLMLDDPALRERPLRSIRDEHRNAAWAIHLERERLLEIFDRMEDAYLRAKREDIIQVIDRVLRHLIGVKTPVLQSAEGQIIIAEDLTPADTVLMKKDKVLAWVTDFGAANSHSAILARSLGLPAVVGTHSATRLLRSGDVVIVDGDQGILLVAPDALILQQYQVLQEQRQRRRRLLEEQRDLPAISADGVLIHLRANIELPDDTDMVRRMNADGVGLYRSEFLFMNRPDIPDEEEQFHAFARVVEQMDGAPVTIRSLDIGADKGLRDDDAGLHAALNPALGLRGLRLCLRRPEWFRPHLRAILRASALGPVRLMLPMLSSMGQLLQTRALVGELQAELRAEGYNCDPDMPLGIMVEVPAVAMAAHYFAGQADFFSIGTNDLIQYALAVDRGDDDVNDLFDPLHAGVLAMIQYTIAAGHARGIPVAMCGEMAANPAFTALLLGLGLREFSMYSGAIPEVKETIRQTNIVEAEALAARALSGEMPVLPGGGHS</sequence>
<dbReference type="GO" id="GO:0008965">
    <property type="term" value="F:phosphoenolpyruvate-protein phosphotransferase activity"/>
    <property type="evidence" value="ECO:0007669"/>
    <property type="project" value="UniProtKB-EC"/>
</dbReference>
<evidence type="ECO:0000256" key="17">
    <source>
        <dbReference type="PIRNR" id="PIRNR000732"/>
    </source>
</evidence>
<evidence type="ECO:0000256" key="15">
    <source>
        <dbReference type="ARBA" id="ARBA00022842"/>
    </source>
</evidence>
<evidence type="ECO:0000256" key="11">
    <source>
        <dbReference type="ARBA" id="ARBA00022679"/>
    </source>
</evidence>
<reference evidence="25 26" key="3">
    <citation type="submission" date="2017-03" db="EMBL/GenBank/DDBJ databases">
        <authorList>
            <person name="Regsiter A."/>
            <person name="William W."/>
        </authorList>
    </citation>
    <scope>NUCLEOTIDE SEQUENCE [LARGE SCALE GENOMIC DNA]</scope>
    <source>
        <strain evidence="25">PRJEB5721</strain>
    </source>
</reference>
<keyword evidence="10 17" id="KW-0762">Sugar transport</keyword>
<reference evidence="24" key="2">
    <citation type="submission" date="2014-07" db="EMBL/GenBank/DDBJ databases">
        <title>Initial genome analysis of the psychrotolerant acidophile Acidithiobacillus ferrivorans CF27: insights into iron and sulfur oxidation pathways and into biofilm formation.</title>
        <authorList>
            <person name="Talla E."/>
            <person name="Hedrich S."/>
            <person name="Mangenot S."/>
            <person name="Ji B."/>
            <person name="Johnson D.B."/>
            <person name="Barbe V."/>
            <person name="Bonnefoy V."/>
        </authorList>
    </citation>
    <scope>NUCLEOTIDE SEQUENCE [LARGE SCALE GENOMIC DNA]</scope>
    <source>
        <strain evidence="24">CF27</strain>
    </source>
</reference>
<dbReference type="GO" id="GO:0005737">
    <property type="term" value="C:cytoplasm"/>
    <property type="evidence" value="ECO:0007669"/>
    <property type="project" value="UniProtKB-SubCell"/>
</dbReference>
<feature type="binding site" evidence="19">
    <location>
        <begin position="458"/>
        <end position="459"/>
    </location>
    <ligand>
        <name>phosphoenolpyruvate</name>
        <dbReference type="ChEBI" id="CHEBI:58702"/>
    </ligand>
</feature>
<dbReference type="Gene3D" id="3.20.20.60">
    <property type="entry name" value="Phosphoenolpyruvate-binding domains"/>
    <property type="match status" value="1"/>
</dbReference>
<evidence type="ECO:0000256" key="6">
    <source>
        <dbReference type="ARBA" id="ARBA00012232"/>
    </source>
</evidence>
<dbReference type="NCBIfam" id="TIGR01417">
    <property type="entry name" value="PTS_I_fam"/>
    <property type="match status" value="1"/>
</dbReference>
<keyword evidence="26" id="KW-1185">Reference proteome</keyword>